<evidence type="ECO:0000313" key="11">
    <source>
        <dbReference type="Proteomes" id="UP001152320"/>
    </source>
</evidence>
<dbReference type="InterPro" id="IPR009581">
    <property type="entry name" value="FAM20_C"/>
</dbReference>
<dbReference type="EMBL" id="JAIZAY010000006">
    <property type="protein sequence ID" value="KAJ8039952.1"/>
    <property type="molecule type" value="Genomic_DNA"/>
</dbReference>
<dbReference type="Gene3D" id="1.10.1070.20">
    <property type="match status" value="1"/>
</dbReference>
<proteinExistence type="inferred from homology"/>
<name>A0A9Q1C7T8_HOLLE</name>
<dbReference type="Proteomes" id="UP001152320">
    <property type="component" value="Chromosome 6"/>
</dbReference>
<keyword evidence="5" id="KW-0325">Glycoprotein</keyword>
<evidence type="ECO:0000256" key="8">
    <source>
        <dbReference type="PIRSR" id="PIRSR624869-3"/>
    </source>
</evidence>
<comment type="similarity">
    <text evidence="2">Belongs to the FAM20 family.</text>
</comment>
<organism evidence="10 11">
    <name type="scientific">Holothuria leucospilota</name>
    <name type="common">Black long sea cucumber</name>
    <name type="synonym">Mertensiothuria leucospilota</name>
    <dbReference type="NCBI Taxonomy" id="206669"/>
    <lineage>
        <taxon>Eukaryota</taxon>
        <taxon>Metazoa</taxon>
        <taxon>Echinodermata</taxon>
        <taxon>Eleutherozoa</taxon>
        <taxon>Echinozoa</taxon>
        <taxon>Holothuroidea</taxon>
        <taxon>Aspidochirotacea</taxon>
        <taxon>Aspidochirotida</taxon>
        <taxon>Holothuriidae</taxon>
        <taxon>Holothuria</taxon>
    </lineage>
</organism>
<evidence type="ECO:0000313" key="10">
    <source>
        <dbReference type="EMBL" id="KAJ8039952.1"/>
    </source>
</evidence>
<evidence type="ECO:0000256" key="5">
    <source>
        <dbReference type="ARBA" id="ARBA00023180"/>
    </source>
</evidence>
<feature type="binding site" evidence="7">
    <location>
        <position position="61"/>
    </location>
    <ligand>
        <name>ATP</name>
        <dbReference type="ChEBI" id="CHEBI:30616"/>
    </ligand>
</feature>
<feature type="binding site" evidence="8">
    <location>
        <position position="61"/>
    </location>
    <ligand>
        <name>Mn(2+)</name>
        <dbReference type="ChEBI" id="CHEBI:29035"/>
    </ligand>
</feature>
<feature type="active site" evidence="6">
    <location>
        <position position="39"/>
    </location>
</feature>
<evidence type="ECO:0000256" key="2">
    <source>
        <dbReference type="ARBA" id="ARBA00006557"/>
    </source>
</evidence>
<evidence type="ECO:0000259" key="9">
    <source>
        <dbReference type="Pfam" id="PF06702"/>
    </source>
</evidence>
<feature type="domain" description="FAM20 C-terminal" evidence="9">
    <location>
        <begin position="19"/>
        <end position="151"/>
    </location>
</feature>
<evidence type="ECO:0000256" key="6">
    <source>
        <dbReference type="PIRSR" id="PIRSR624869-1"/>
    </source>
</evidence>
<keyword evidence="11" id="KW-1185">Reference proteome</keyword>
<keyword evidence="8" id="KW-0464">Manganese</keyword>
<keyword evidence="10" id="KW-0723">Serine/threonine-protein kinase</keyword>
<evidence type="ECO:0000256" key="4">
    <source>
        <dbReference type="ARBA" id="ARBA00023157"/>
    </source>
</evidence>
<comment type="caution">
    <text evidence="10">The sequence shown here is derived from an EMBL/GenBank/DDBJ whole genome shotgun (WGS) entry which is preliminary data.</text>
</comment>
<comment type="subcellular location">
    <subcellularLocation>
        <location evidence="1">Golgi apparatus</location>
    </subcellularLocation>
</comment>
<keyword evidence="4" id="KW-1015">Disulfide bond</keyword>
<accession>A0A9Q1C7T8</accession>
<dbReference type="OrthoDB" id="8583677at2759"/>
<comment type="cofactor">
    <cofactor evidence="8">
        <name>Mn(2+)</name>
        <dbReference type="ChEBI" id="CHEBI:29035"/>
    </cofactor>
</comment>
<sequence>MTFYNVFLFISQHRYVRKYGLFLDFMDIAIFDHLMLNYDRHSFVILRNKRNRTKTGLVLFDNGKGFGDPFNDDLTFLTPIKQCCQFRNSTYQRVVQLTNIKTRLSELMRASLLQVPLHVLTGDFYSALDRRLEQVVKEMDICIEKFGAEKVFSEEW</sequence>
<reference evidence="10" key="1">
    <citation type="submission" date="2021-10" db="EMBL/GenBank/DDBJ databases">
        <title>Tropical sea cucumber genome reveals ecological adaptation and Cuvierian tubules defense mechanism.</title>
        <authorList>
            <person name="Chen T."/>
        </authorList>
    </citation>
    <scope>NUCLEOTIDE SEQUENCE</scope>
    <source>
        <strain evidence="10">Nanhai2018</strain>
        <tissue evidence="10">Muscle</tissue>
    </source>
</reference>
<dbReference type="GO" id="GO:0004674">
    <property type="term" value="F:protein serine/threonine kinase activity"/>
    <property type="evidence" value="ECO:0007669"/>
    <property type="project" value="UniProtKB-KW"/>
</dbReference>
<dbReference type="GO" id="GO:0005524">
    <property type="term" value="F:ATP binding"/>
    <property type="evidence" value="ECO:0007669"/>
    <property type="project" value="UniProtKB-KW"/>
</dbReference>
<gene>
    <name evidence="10" type="ORF">HOLleu_14116</name>
</gene>
<keyword evidence="10" id="KW-0808">Transferase</keyword>
<dbReference type="PANTHER" id="PTHR12450">
    <property type="entry name" value="DENTIN MATRIX PROTEIN 4 PROTEIN FAM20"/>
    <property type="match status" value="1"/>
</dbReference>
<keyword evidence="7" id="KW-0067">ATP-binding</keyword>
<dbReference type="GO" id="GO:0046872">
    <property type="term" value="F:metal ion binding"/>
    <property type="evidence" value="ECO:0007669"/>
    <property type="project" value="UniProtKB-KW"/>
</dbReference>
<dbReference type="Pfam" id="PF06702">
    <property type="entry name" value="Fam20C"/>
    <property type="match status" value="1"/>
</dbReference>
<protein>
    <submittedName>
        <fullName evidence="10">Extracellular serine/threonine protein kinase FAM20C</fullName>
    </submittedName>
</protein>
<dbReference type="InterPro" id="IPR024869">
    <property type="entry name" value="FAM20"/>
</dbReference>
<evidence type="ECO:0000256" key="7">
    <source>
        <dbReference type="PIRSR" id="PIRSR624869-2"/>
    </source>
</evidence>
<dbReference type="PANTHER" id="PTHR12450:SF22">
    <property type="entry name" value="EXTRACELLULAR SERINE_THREONINE PROTEIN CG31145"/>
    <property type="match status" value="1"/>
</dbReference>
<evidence type="ECO:0000256" key="1">
    <source>
        <dbReference type="ARBA" id="ARBA00004555"/>
    </source>
</evidence>
<keyword evidence="3" id="KW-0333">Golgi apparatus</keyword>
<evidence type="ECO:0000256" key="3">
    <source>
        <dbReference type="ARBA" id="ARBA00023034"/>
    </source>
</evidence>
<dbReference type="GO" id="GO:0005794">
    <property type="term" value="C:Golgi apparatus"/>
    <property type="evidence" value="ECO:0007669"/>
    <property type="project" value="UniProtKB-SubCell"/>
</dbReference>
<dbReference type="AlphaFoldDB" id="A0A9Q1C7T8"/>
<keyword evidence="7" id="KW-0547">Nucleotide-binding</keyword>
<keyword evidence="10" id="KW-0418">Kinase</keyword>
<keyword evidence="8" id="KW-0479">Metal-binding</keyword>